<dbReference type="OMA" id="YLYIQIH"/>
<accession>A0CM55</accession>
<gene>
    <name evidence="1" type="ORF">GSPATT00008351001</name>
</gene>
<evidence type="ECO:0008006" key="3">
    <source>
        <dbReference type="Google" id="ProtNLM"/>
    </source>
</evidence>
<dbReference type="KEGG" id="ptm:GSPATT00008351001"/>
<dbReference type="RefSeq" id="XP_001439269.1">
    <property type="nucleotide sequence ID" value="XM_001439232.2"/>
</dbReference>
<proteinExistence type="predicted"/>
<organism evidence="1 2">
    <name type="scientific">Paramecium tetraurelia</name>
    <dbReference type="NCBI Taxonomy" id="5888"/>
    <lineage>
        <taxon>Eukaryota</taxon>
        <taxon>Sar</taxon>
        <taxon>Alveolata</taxon>
        <taxon>Ciliophora</taxon>
        <taxon>Intramacronucleata</taxon>
        <taxon>Oligohymenophorea</taxon>
        <taxon>Peniculida</taxon>
        <taxon>Parameciidae</taxon>
        <taxon>Paramecium</taxon>
    </lineage>
</organism>
<reference evidence="1 2" key="1">
    <citation type="journal article" date="2006" name="Nature">
        <title>Global trends of whole-genome duplications revealed by the ciliate Paramecium tetraurelia.</title>
        <authorList>
            <consortium name="Genoscope"/>
            <person name="Aury J.-M."/>
            <person name="Jaillon O."/>
            <person name="Duret L."/>
            <person name="Noel B."/>
            <person name="Jubin C."/>
            <person name="Porcel B.M."/>
            <person name="Segurens B."/>
            <person name="Daubin V."/>
            <person name="Anthouard V."/>
            <person name="Aiach N."/>
            <person name="Arnaiz O."/>
            <person name="Billaut A."/>
            <person name="Beisson J."/>
            <person name="Blanc I."/>
            <person name="Bouhouche K."/>
            <person name="Camara F."/>
            <person name="Duharcourt S."/>
            <person name="Guigo R."/>
            <person name="Gogendeau D."/>
            <person name="Katinka M."/>
            <person name="Keller A.-M."/>
            <person name="Kissmehl R."/>
            <person name="Klotz C."/>
            <person name="Koll F."/>
            <person name="Le Moue A."/>
            <person name="Lepere C."/>
            <person name="Malinsky S."/>
            <person name="Nowacki M."/>
            <person name="Nowak J.K."/>
            <person name="Plattner H."/>
            <person name="Poulain J."/>
            <person name="Ruiz F."/>
            <person name="Serrano V."/>
            <person name="Zagulski M."/>
            <person name="Dessen P."/>
            <person name="Betermier M."/>
            <person name="Weissenbach J."/>
            <person name="Scarpelli C."/>
            <person name="Schachter V."/>
            <person name="Sperling L."/>
            <person name="Meyer E."/>
            <person name="Cohen J."/>
            <person name="Wincker P."/>
        </authorList>
    </citation>
    <scope>NUCLEOTIDE SEQUENCE [LARGE SCALE GENOMIC DNA]</scope>
    <source>
        <strain evidence="1 2">Stock d4-2</strain>
    </source>
</reference>
<dbReference type="HOGENOM" id="CLU_065704_0_0_1"/>
<dbReference type="GeneID" id="5025054"/>
<evidence type="ECO:0000313" key="2">
    <source>
        <dbReference type="Proteomes" id="UP000000600"/>
    </source>
</evidence>
<dbReference type="Proteomes" id="UP000000600">
    <property type="component" value="Unassembled WGS sequence"/>
</dbReference>
<dbReference type="EMBL" id="CT868108">
    <property type="protein sequence ID" value="CAK71872.1"/>
    <property type="molecule type" value="Genomic_DNA"/>
</dbReference>
<keyword evidence="2" id="KW-1185">Reference proteome</keyword>
<protein>
    <recommendedName>
        <fullName evidence="3">Trichocyst matrix protein</fullName>
    </recommendedName>
</protein>
<name>A0CM55_PARTE</name>
<evidence type="ECO:0000313" key="1">
    <source>
        <dbReference type="EMBL" id="CAK71872.1"/>
    </source>
</evidence>
<sequence>MKNGGKRKETNIQMLSEVGIVCDRYLYIQIHLIDPFLKHQLKYMQKLAILTLVVALAASKFVDTHTTLAQIDANPFGNVVLSAIKAHLQAQTPANEVNMLLNGVAAGLQQDQNDHDHTFELDTTTNNRIVEDLEKEILYHQNQISSNTQLRDDTIEALAVSEEDIRVTIQDIATNEQTYAREEATRNQQHETFVAKVAAIDDVIDAIDEAAKLIQHLSLGASFVQVKSKYETIHKRLTDNTSHSQLLQPVVAALTELATHGVNQKALTKIAQLLSEIRQQLVSEKAAKTDVEDRQAAHWAEFSVHLSNEHTRLVERKAQLEVQIQEQKDTIEDAQSWIEFHTLELENSEERLAGQQAWYAVQSEIYETQTAERAAQNEIVDRLQEHISEKLSTTAQFISKRN</sequence>
<dbReference type="AlphaFoldDB" id="A0CM55"/>
<dbReference type="InParanoid" id="A0CM55"/>